<evidence type="ECO:0000256" key="3">
    <source>
        <dbReference type="ARBA" id="ARBA00022448"/>
    </source>
</evidence>
<evidence type="ECO:0000256" key="8">
    <source>
        <dbReference type="ARBA" id="ARBA00023004"/>
    </source>
</evidence>
<evidence type="ECO:0000256" key="13">
    <source>
        <dbReference type="ARBA" id="ARBA00023237"/>
    </source>
</evidence>
<dbReference type="CDD" id="cd01347">
    <property type="entry name" value="ligand_gated_channel"/>
    <property type="match status" value="1"/>
</dbReference>
<dbReference type="PROSITE" id="PS52016">
    <property type="entry name" value="TONB_DEPENDENT_REC_3"/>
    <property type="match status" value="1"/>
</dbReference>
<dbReference type="PANTHER" id="PTHR32552:SF82">
    <property type="entry name" value="FCUA PROTEIN"/>
    <property type="match status" value="1"/>
</dbReference>
<accession>A0ABT6CML0</accession>
<evidence type="ECO:0000256" key="2">
    <source>
        <dbReference type="ARBA" id="ARBA00009810"/>
    </source>
</evidence>
<dbReference type="Pfam" id="PF00593">
    <property type="entry name" value="TonB_dep_Rec_b-barrel"/>
    <property type="match status" value="1"/>
</dbReference>
<keyword evidence="10 16" id="KW-0798">TonB box</keyword>
<evidence type="ECO:0000259" key="17">
    <source>
        <dbReference type="Pfam" id="PF00593"/>
    </source>
</evidence>
<sequence>MLALPVAAQAQDAPDQIVVSAQRTNATAVTGQGDLGALGNKMAEDVPFTVRSYNEALILNQQPQTLGQVLDNDPTLRTSYGFGNASEQFVIRGFALYGDDVGLNGLYGIAPRQLIAPELFESVQVLNGASAFLNGAAPGGSSIGGSVNLQLKRAHDAPLNRVTAGYTSDSHFGGSVDLSRRFGADGEFGVRVNGAFRSGDVAVDGEFRRTMTLGAALDWHDDNTRLFLDLGYQKVEVKGLRPKVTISTPTIPAVPSASANHAQPWTYTTLRDLFGAVRFEQDLGADAMLYVTGGARDGSEQGIYGGITVLDAASGAANGNALYVPRTDNNEALQAGLRVKLGKAVTQEFNFGGSAVWQVNRNAFDFLYGPGFAGFATNIYDAPVVDILASAFVGGDLAHPFPVSRTRLLSAFASDTVGLWEDRILITGGLRLQDIRVKSYNYYNGGQLDGVYKKSALTPVVGLVVKPVAGVSLFANRIEALQQGPTAPIDATVINSGQVFGPIKSTQYEVGGKLRAGGFDIGLSLFRIDLPVGYSVDAGNGLKRFGLFGEQRNKGIEFTVNGEPVKGLRLIGGASVVDAKLRKTSGGVNQGNRAVGVPEWTANAGAEWDVATTGLTLTGRIVHTGKQAVNVANTLELPKWTRFDLGARYVLVAADKPVTLRFGVDNVANKRYWASAFDVFSAALLQGQPRTFKASASIAF</sequence>
<proteinExistence type="inferred from homology"/>
<evidence type="ECO:0000256" key="1">
    <source>
        <dbReference type="ARBA" id="ARBA00004571"/>
    </source>
</evidence>
<evidence type="ECO:0000256" key="15">
    <source>
        <dbReference type="PROSITE-ProRule" id="PRU10144"/>
    </source>
</evidence>
<keyword evidence="11 14" id="KW-0472">Membrane</keyword>
<name>A0ABT6CML0_9SPHN</name>
<keyword evidence="7" id="KW-0732">Signal</keyword>
<dbReference type="Gene3D" id="2.170.130.10">
    <property type="entry name" value="TonB-dependent receptor, plug domain"/>
    <property type="match status" value="1"/>
</dbReference>
<keyword evidence="6 14" id="KW-0812">Transmembrane</keyword>
<dbReference type="InterPro" id="IPR010917">
    <property type="entry name" value="TonB_rcpt_CS"/>
</dbReference>
<reference evidence="19 20" key="1">
    <citation type="submission" date="2023-03" db="EMBL/GenBank/DDBJ databases">
        <title>Novosphingobium cyanobacteriorum sp. nov., isolated from a eutrophic reservoir during the Microcystis bloom period.</title>
        <authorList>
            <person name="Kang M."/>
            <person name="Le V."/>
            <person name="Ko S.-R."/>
            <person name="Lee S.-A."/>
            <person name="Ahn C.-Y."/>
        </authorList>
    </citation>
    <scope>NUCLEOTIDE SEQUENCE [LARGE SCALE GENOMIC DNA]</scope>
    <source>
        <strain evidence="19 20">HBC54</strain>
    </source>
</reference>
<comment type="similarity">
    <text evidence="2 14 16">Belongs to the TonB-dependent receptor family.</text>
</comment>
<dbReference type="PANTHER" id="PTHR32552">
    <property type="entry name" value="FERRICHROME IRON RECEPTOR-RELATED"/>
    <property type="match status" value="1"/>
</dbReference>
<organism evidence="19 20">
    <name type="scientific">Novosphingobium cyanobacteriorum</name>
    <dbReference type="NCBI Taxonomy" id="3024215"/>
    <lineage>
        <taxon>Bacteria</taxon>
        <taxon>Pseudomonadati</taxon>
        <taxon>Pseudomonadota</taxon>
        <taxon>Alphaproteobacteria</taxon>
        <taxon>Sphingomonadales</taxon>
        <taxon>Sphingomonadaceae</taxon>
        <taxon>Novosphingobium</taxon>
    </lineage>
</organism>
<keyword evidence="13 14" id="KW-0998">Cell outer membrane</keyword>
<keyword evidence="20" id="KW-1185">Reference proteome</keyword>
<keyword evidence="3 14" id="KW-0813">Transport</keyword>
<dbReference type="InterPro" id="IPR000531">
    <property type="entry name" value="Beta-barrel_TonB"/>
</dbReference>
<dbReference type="Pfam" id="PF07715">
    <property type="entry name" value="Plug"/>
    <property type="match status" value="1"/>
</dbReference>
<gene>
    <name evidence="19" type="ORF">POM99_17980</name>
</gene>
<evidence type="ECO:0000313" key="20">
    <source>
        <dbReference type="Proteomes" id="UP001222770"/>
    </source>
</evidence>
<dbReference type="InterPro" id="IPR039426">
    <property type="entry name" value="TonB-dep_rcpt-like"/>
</dbReference>
<dbReference type="Gene3D" id="2.40.170.20">
    <property type="entry name" value="TonB-dependent receptor, beta-barrel domain"/>
    <property type="match status" value="1"/>
</dbReference>
<evidence type="ECO:0000256" key="11">
    <source>
        <dbReference type="ARBA" id="ARBA00023136"/>
    </source>
</evidence>
<evidence type="ECO:0000313" key="19">
    <source>
        <dbReference type="EMBL" id="MDF8335097.1"/>
    </source>
</evidence>
<dbReference type="SUPFAM" id="SSF56935">
    <property type="entry name" value="Porins"/>
    <property type="match status" value="1"/>
</dbReference>
<evidence type="ECO:0000256" key="14">
    <source>
        <dbReference type="PROSITE-ProRule" id="PRU01360"/>
    </source>
</evidence>
<protein>
    <submittedName>
        <fullName evidence="19">TonB-dependent receptor</fullName>
    </submittedName>
</protein>
<dbReference type="PROSITE" id="PS01156">
    <property type="entry name" value="TONB_DEPENDENT_REC_2"/>
    <property type="match status" value="1"/>
</dbReference>
<feature type="domain" description="TonB-dependent receptor-like beta-barrel" evidence="17">
    <location>
        <begin position="262"/>
        <end position="667"/>
    </location>
</feature>
<dbReference type="InterPro" id="IPR010105">
    <property type="entry name" value="TonB_sidphr_rcpt"/>
</dbReference>
<keyword evidence="5" id="KW-0410">Iron transport</keyword>
<dbReference type="EMBL" id="JAROCY010000021">
    <property type="protein sequence ID" value="MDF8335097.1"/>
    <property type="molecule type" value="Genomic_DNA"/>
</dbReference>
<evidence type="ECO:0000256" key="4">
    <source>
        <dbReference type="ARBA" id="ARBA00022452"/>
    </source>
</evidence>
<evidence type="ECO:0000256" key="9">
    <source>
        <dbReference type="ARBA" id="ARBA00023065"/>
    </source>
</evidence>
<dbReference type="Proteomes" id="UP001222770">
    <property type="component" value="Unassembled WGS sequence"/>
</dbReference>
<dbReference type="InterPro" id="IPR037066">
    <property type="entry name" value="Plug_dom_sf"/>
</dbReference>
<keyword evidence="8" id="KW-0408">Iron</keyword>
<evidence type="ECO:0000256" key="5">
    <source>
        <dbReference type="ARBA" id="ARBA00022496"/>
    </source>
</evidence>
<evidence type="ECO:0000256" key="7">
    <source>
        <dbReference type="ARBA" id="ARBA00022729"/>
    </source>
</evidence>
<evidence type="ECO:0000256" key="10">
    <source>
        <dbReference type="ARBA" id="ARBA00023077"/>
    </source>
</evidence>
<comment type="subcellular location">
    <subcellularLocation>
        <location evidence="1 14">Cell outer membrane</location>
        <topology evidence="1 14">Multi-pass membrane protein</topology>
    </subcellularLocation>
</comment>
<evidence type="ECO:0000256" key="16">
    <source>
        <dbReference type="RuleBase" id="RU003357"/>
    </source>
</evidence>
<keyword evidence="9" id="KW-0406">Ion transport</keyword>
<dbReference type="NCBIfam" id="TIGR01783">
    <property type="entry name" value="TonB-siderophor"/>
    <property type="match status" value="1"/>
</dbReference>
<evidence type="ECO:0000256" key="12">
    <source>
        <dbReference type="ARBA" id="ARBA00023170"/>
    </source>
</evidence>
<feature type="domain" description="TonB-dependent receptor plug" evidence="18">
    <location>
        <begin position="44"/>
        <end position="140"/>
    </location>
</feature>
<keyword evidence="12 19" id="KW-0675">Receptor</keyword>
<keyword evidence="4 14" id="KW-1134">Transmembrane beta strand</keyword>
<evidence type="ECO:0000256" key="6">
    <source>
        <dbReference type="ARBA" id="ARBA00022692"/>
    </source>
</evidence>
<dbReference type="InterPro" id="IPR012910">
    <property type="entry name" value="Plug_dom"/>
</dbReference>
<feature type="short sequence motif" description="TonB C-terminal box" evidence="15">
    <location>
        <begin position="683"/>
        <end position="700"/>
    </location>
</feature>
<dbReference type="InterPro" id="IPR036942">
    <property type="entry name" value="Beta-barrel_TonB_sf"/>
</dbReference>
<comment type="caution">
    <text evidence="19">The sequence shown here is derived from an EMBL/GenBank/DDBJ whole genome shotgun (WGS) entry which is preliminary data.</text>
</comment>
<evidence type="ECO:0000259" key="18">
    <source>
        <dbReference type="Pfam" id="PF07715"/>
    </source>
</evidence>